<dbReference type="Pfam" id="PF05016">
    <property type="entry name" value="ParE_toxin"/>
    <property type="match status" value="1"/>
</dbReference>
<comment type="caution">
    <text evidence="1">The sequence shown here is derived from an EMBL/GenBank/DDBJ whole genome shotgun (WGS) entry which is preliminary data.</text>
</comment>
<dbReference type="InterPro" id="IPR052747">
    <property type="entry name" value="TA_system_RelE_toxin"/>
</dbReference>
<dbReference type="InterPro" id="IPR007712">
    <property type="entry name" value="RelE/ParE_toxin"/>
</dbReference>
<protein>
    <submittedName>
        <fullName evidence="1">Type II toxin-antitoxin system RelE/ParE family toxin</fullName>
    </submittedName>
</protein>
<accession>A0A087LAK8</accession>
<evidence type="ECO:0000313" key="2">
    <source>
        <dbReference type="Proteomes" id="UP000266922"/>
    </source>
</evidence>
<dbReference type="EMBL" id="RCTJ01000046">
    <property type="protein sequence ID" value="RLQ13426.1"/>
    <property type="molecule type" value="Genomic_DNA"/>
</dbReference>
<name>A0A087LAK8_GEOSE</name>
<organism evidence="1 2">
    <name type="scientific">Geobacillus stearothermophilus</name>
    <name type="common">Bacillus stearothermophilus</name>
    <dbReference type="NCBI Taxonomy" id="1422"/>
    <lineage>
        <taxon>Bacteria</taxon>
        <taxon>Bacillati</taxon>
        <taxon>Bacillota</taxon>
        <taxon>Bacilli</taxon>
        <taxon>Bacillales</taxon>
        <taxon>Anoxybacillaceae</taxon>
        <taxon>Geobacillus</taxon>
    </lineage>
</organism>
<dbReference type="Gene3D" id="3.30.2310.20">
    <property type="entry name" value="RelE-like"/>
    <property type="match status" value="1"/>
</dbReference>
<dbReference type="OrthoDB" id="9805098at2"/>
<reference evidence="1 2" key="1">
    <citation type="submission" date="2018-10" db="EMBL/GenBank/DDBJ databases">
        <title>Geobacillus stearothermophilus in processing lines of powdered infant formula.</title>
        <authorList>
            <person name="Rhee M.S."/>
            <person name="Choi I.-G."/>
            <person name="Cho T.J."/>
            <person name="Park B."/>
        </authorList>
    </citation>
    <scope>NUCLEOTIDE SEQUENCE [LARGE SCALE GENOMIC DNA]</scope>
    <source>
        <strain evidence="1 2">FHS-PPGT130</strain>
    </source>
</reference>
<sequence>MNSGYKLIYRKAAVKFIARQEKEVQERLASGLQGLLAIPPQGDIKKLKGQDGLYRLRIGTYRVLFRIDHDERIIYIEAIGNRGDVY</sequence>
<dbReference type="PANTHER" id="PTHR38813:SF1">
    <property type="entry name" value="TOXIN RELE1-RELATED"/>
    <property type="match status" value="1"/>
</dbReference>
<dbReference type="RefSeq" id="WP_013524619.1">
    <property type="nucleotide sequence ID" value="NZ_JARMRZ010000033.1"/>
</dbReference>
<gene>
    <name evidence="1" type="ORF">D9548_11665</name>
</gene>
<dbReference type="PANTHER" id="PTHR38813">
    <property type="match status" value="1"/>
</dbReference>
<evidence type="ECO:0000313" key="1">
    <source>
        <dbReference type="EMBL" id="RLQ13426.1"/>
    </source>
</evidence>
<dbReference type="AlphaFoldDB" id="A0A087LAK8"/>
<dbReference type="Proteomes" id="UP000266922">
    <property type="component" value="Unassembled WGS sequence"/>
</dbReference>
<dbReference type="InterPro" id="IPR035093">
    <property type="entry name" value="RelE/ParE_toxin_dom_sf"/>
</dbReference>
<proteinExistence type="predicted"/>
<dbReference type="SUPFAM" id="SSF143011">
    <property type="entry name" value="RelE-like"/>
    <property type="match status" value="1"/>
</dbReference>